<keyword evidence="2 6" id="KW-0812">Transmembrane</keyword>
<feature type="transmembrane region" description="Helical" evidence="6">
    <location>
        <begin position="76"/>
        <end position="95"/>
    </location>
</feature>
<evidence type="ECO:0000259" key="7">
    <source>
        <dbReference type="Pfam" id="PF00520"/>
    </source>
</evidence>
<dbReference type="Gene3D" id="1.10.287.70">
    <property type="match status" value="1"/>
</dbReference>
<dbReference type="Pfam" id="PF00520">
    <property type="entry name" value="Ion_trans"/>
    <property type="match status" value="1"/>
</dbReference>
<dbReference type="SUPFAM" id="SSF81324">
    <property type="entry name" value="Voltage-gated potassium channels"/>
    <property type="match status" value="1"/>
</dbReference>
<proteinExistence type="predicted"/>
<evidence type="ECO:0000256" key="5">
    <source>
        <dbReference type="SAM" id="MobiDB-lite"/>
    </source>
</evidence>
<evidence type="ECO:0000256" key="4">
    <source>
        <dbReference type="ARBA" id="ARBA00023136"/>
    </source>
</evidence>
<feature type="transmembrane region" description="Helical" evidence="6">
    <location>
        <begin position="215"/>
        <end position="239"/>
    </location>
</feature>
<feature type="domain" description="Ion transport" evidence="7">
    <location>
        <begin position="24"/>
        <end position="245"/>
    </location>
</feature>
<dbReference type="PANTHER" id="PTHR10037:SF62">
    <property type="entry name" value="SODIUM CHANNEL PROTEIN 60E"/>
    <property type="match status" value="1"/>
</dbReference>
<comment type="caution">
    <text evidence="8">The sequence shown here is derived from an EMBL/GenBank/DDBJ whole genome shotgun (WGS) entry which is preliminary data.</text>
</comment>
<dbReference type="Proteomes" id="UP001642464">
    <property type="component" value="Unassembled WGS sequence"/>
</dbReference>
<dbReference type="InterPro" id="IPR043203">
    <property type="entry name" value="VGCC_Ca_Na"/>
</dbReference>
<keyword evidence="4 6" id="KW-0472">Membrane</keyword>
<evidence type="ECO:0000256" key="1">
    <source>
        <dbReference type="ARBA" id="ARBA00004141"/>
    </source>
</evidence>
<evidence type="ECO:0000256" key="3">
    <source>
        <dbReference type="ARBA" id="ARBA00022989"/>
    </source>
</evidence>
<evidence type="ECO:0000256" key="2">
    <source>
        <dbReference type="ARBA" id="ARBA00022692"/>
    </source>
</evidence>
<dbReference type="PANTHER" id="PTHR10037">
    <property type="entry name" value="VOLTAGE-GATED CATION CHANNEL CALCIUM AND SODIUM"/>
    <property type="match status" value="1"/>
</dbReference>
<gene>
    <name evidence="8" type="ORF">SCF082_LOCUS27750</name>
</gene>
<reference evidence="8 9" key="1">
    <citation type="submission" date="2024-02" db="EMBL/GenBank/DDBJ databases">
        <authorList>
            <person name="Chen Y."/>
            <person name="Shah S."/>
            <person name="Dougan E. K."/>
            <person name="Thang M."/>
            <person name="Chan C."/>
        </authorList>
    </citation>
    <scope>NUCLEOTIDE SEQUENCE [LARGE SCALE GENOMIC DNA]</scope>
</reference>
<keyword evidence="3 6" id="KW-1133">Transmembrane helix</keyword>
<dbReference type="InterPro" id="IPR005821">
    <property type="entry name" value="Ion_trans_dom"/>
</dbReference>
<accession>A0ABP0MJG2</accession>
<feature type="transmembrane region" description="Helical" evidence="6">
    <location>
        <begin position="20"/>
        <end position="40"/>
    </location>
</feature>
<evidence type="ECO:0000313" key="9">
    <source>
        <dbReference type="Proteomes" id="UP001642464"/>
    </source>
</evidence>
<organism evidence="8 9">
    <name type="scientific">Durusdinium trenchii</name>
    <dbReference type="NCBI Taxonomy" id="1381693"/>
    <lineage>
        <taxon>Eukaryota</taxon>
        <taxon>Sar</taxon>
        <taxon>Alveolata</taxon>
        <taxon>Dinophyceae</taxon>
        <taxon>Suessiales</taxon>
        <taxon>Symbiodiniaceae</taxon>
        <taxon>Durusdinium</taxon>
    </lineage>
</organism>
<keyword evidence="9" id="KW-1185">Reference proteome</keyword>
<evidence type="ECO:0000313" key="8">
    <source>
        <dbReference type="EMBL" id="CAK9050270.1"/>
    </source>
</evidence>
<name>A0ABP0MJG2_9DINO</name>
<dbReference type="InterPro" id="IPR027359">
    <property type="entry name" value="Volt_channel_dom_sf"/>
</dbReference>
<feature type="compositionally biased region" description="Polar residues" evidence="5">
    <location>
        <begin position="471"/>
        <end position="484"/>
    </location>
</feature>
<feature type="region of interest" description="Disordered" evidence="5">
    <location>
        <begin position="462"/>
        <end position="484"/>
    </location>
</feature>
<evidence type="ECO:0000256" key="6">
    <source>
        <dbReference type="SAM" id="Phobius"/>
    </source>
</evidence>
<comment type="subcellular location">
    <subcellularLocation>
        <location evidence="1">Membrane</location>
        <topology evidence="1">Multi-pass membrane protein</topology>
    </subcellularLocation>
</comment>
<sequence>MSVEVEAELQFGRSSVLGLAMYGVQCFFLIVFIVELILNIRCHGLSFFYRRGGPAMSANCIEALHELGYKIHFQGIFDFFVVLAALVDLCIMRPINLVGGADGSTASDAFSAFRVLQLFRLARIFQLLRLSHELSSLAFNLAMSLRAVFWVFLLLFTLIYIGALFCASELGTSQNDEMRRIFGNIWVSIFSHFKLMTLEQWVDICNAAMEVNPLWAVYFLCFIILTNLTLVNLVTGLIITGVVEHAREDNWTWQERLVEETPFVKATEEMVKKMGIEEDHLTFESFEMLLSDLQFQAILSLYGISMQLEPSKLFDILSTEASGHLDIQHFARSLLQLRGSRSSLHPIMVRHDINVNNGIFRKQVRDLMESVPQAYMAQVKDCEQSIAEQLSNFDTDLRQQLRHRKGPKETEGGACQEKILSEKLLPILHSAAESVEVLRSKISRAAAELRDLEIEEHRLTAQLHRHEGRQSRGTQTCNRTPHRS</sequence>
<dbReference type="Gene3D" id="1.20.120.350">
    <property type="entry name" value="Voltage-gated potassium channels. Chain C"/>
    <property type="match status" value="1"/>
</dbReference>
<dbReference type="EMBL" id="CAXAMM010021624">
    <property type="protein sequence ID" value="CAK9050270.1"/>
    <property type="molecule type" value="Genomic_DNA"/>
</dbReference>
<feature type="transmembrane region" description="Helical" evidence="6">
    <location>
        <begin position="147"/>
        <end position="166"/>
    </location>
</feature>
<protein>
    <submittedName>
        <fullName evidence="8">Voltage-dependent T-type calcium channel subunit alpha-1H (Voltage-gated calcium channel subunit alpha Cav3.2)</fullName>
    </submittedName>
</protein>